<keyword evidence="1" id="KW-0808">Transferase</keyword>
<dbReference type="PANTHER" id="PTHR43881:SF1">
    <property type="entry name" value="GAMMA-GLUTAMYLTRANSPEPTIDASE (AFU_ORTHOLOGUE AFUA_4G13580)"/>
    <property type="match status" value="1"/>
</dbReference>
<keyword evidence="2" id="KW-1185">Reference proteome</keyword>
<evidence type="ECO:0000313" key="1">
    <source>
        <dbReference type="EMBL" id="MBP0116394.1"/>
    </source>
</evidence>
<dbReference type="EC" id="2.3.2.2" evidence="1"/>
<dbReference type="PRINTS" id="PR01210">
    <property type="entry name" value="GGTRANSPTASE"/>
</dbReference>
<reference evidence="1 2" key="1">
    <citation type="submission" date="2021-03" db="EMBL/GenBank/DDBJ databases">
        <title>Genome Sequence of Bradyrhizobium vignae strain ISRA400.</title>
        <authorList>
            <person name="Tisa L.S."/>
            <person name="Svistoonoff S."/>
            <person name="Hocher V."/>
            <person name="Fall S."/>
            <person name="Zaiya A."/>
            <person name="Naing D."/>
            <person name="Niang N."/>
            <person name="Diouf A."/>
            <person name="Dasylva M.C."/>
            <person name="Toure O."/>
            <person name="Gueye M."/>
            <person name="Gully D."/>
            <person name="Tisseyre P."/>
            <person name="Simpson S."/>
            <person name="Morris K."/>
            <person name="Thomas W.K."/>
        </authorList>
    </citation>
    <scope>NUCLEOTIDE SEQUENCE [LARGE SCALE GENOMIC DNA]</scope>
    <source>
        <strain evidence="1 2">ISRA400</strain>
    </source>
</reference>
<dbReference type="GO" id="GO:0103068">
    <property type="term" value="F:leukotriene C4 gamma-glutamyl transferase activity"/>
    <property type="evidence" value="ECO:0007669"/>
    <property type="project" value="UniProtKB-EC"/>
</dbReference>
<dbReference type="RefSeq" id="WP_209296695.1">
    <property type="nucleotide sequence ID" value="NZ_JAGIKT010000131.1"/>
</dbReference>
<dbReference type="InterPro" id="IPR029055">
    <property type="entry name" value="Ntn_hydrolases_N"/>
</dbReference>
<keyword evidence="1" id="KW-0012">Acyltransferase</keyword>
<protein>
    <submittedName>
        <fullName evidence="1">Gamma-glutamyltransferase</fullName>
        <ecNumber evidence="1">2.3.2.2</ecNumber>
    </submittedName>
</protein>
<sequence length="528" mass="56614">MNIATEGEILAHRPVIIGDRGMVVAGHHKASEAGAAILRSGGNAMDAAIATAAALAIAIPYMNGLGGDAIALYSTPKGEVTSINGSGATPRAISVATLRKQGLTAMPRRGPIPVTVPGAIAAWGEALERFGTRCLADVLEPAITLAERGVALDASAVEFYNGQEYSTLVREFPALGAKFGSAGGRRLGERLKQPEAARTLREIARNGWRSFYSGDFARQWLAEARDAGVLIDLEDLAAHRSLFEPALSTMWRERRVHVAPPNSQGLALLAMLALTEAQPAAAPSDQSDPLLDPVAYLARKSTAFAMRDAYCADQRRVRLPLDLLSPDRLRSLRLDASPVMSRAGGGDTSTLVVVDAAGRAVSWVQSLFEAFGSGVICPSHGIVLHNRAMLERLDDDPVRGLRGGVRPFHTLCPALVTGEDGVELAIATPGDHGQPQSLFQVMRRHFEQDLDIQSAIEWPRLRHDDGRQVMLERRCPGGWDTALTKAGWAVKRLESWSRLMGGVNAIRRSDGLVMGGADPRRASYVIAE</sequence>
<organism evidence="1 2">
    <name type="scientific">Bradyrhizobium vignae</name>
    <dbReference type="NCBI Taxonomy" id="1549949"/>
    <lineage>
        <taxon>Bacteria</taxon>
        <taxon>Pseudomonadati</taxon>
        <taxon>Pseudomonadota</taxon>
        <taxon>Alphaproteobacteria</taxon>
        <taxon>Hyphomicrobiales</taxon>
        <taxon>Nitrobacteraceae</taxon>
        <taxon>Bradyrhizobium</taxon>
    </lineage>
</organism>
<dbReference type="PANTHER" id="PTHR43881">
    <property type="entry name" value="GAMMA-GLUTAMYLTRANSPEPTIDASE (AFU_ORTHOLOGUE AFUA_4G13580)"/>
    <property type="match status" value="1"/>
</dbReference>
<name>A0ABS4A7L5_9BRAD</name>
<proteinExistence type="predicted"/>
<evidence type="ECO:0000313" key="2">
    <source>
        <dbReference type="Proteomes" id="UP000669317"/>
    </source>
</evidence>
<dbReference type="Gene3D" id="1.10.246.230">
    <property type="match status" value="1"/>
</dbReference>
<dbReference type="Gene3D" id="3.60.20.40">
    <property type="match status" value="1"/>
</dbReference>
<accession>A0ABS4A7L5</accession>
<dbReference type="InterPro" id="IPR043137">
    <property type="entry name" value="GGT_ssub_C"/>
</dbReference>
<dbReference type="InterPro" id="IPR052896">
    <property type="entry name" value="GGT-like_enzyme"/>
</dbReference>
<dbReference type="SUPFAM" id="SSF56235">
    <property type="entry name" value="N-terminal nucleophile aminohydrolases (Ntn hydrolases)"/>
    <property type="match status" value="1"/>
</dbReference>
<dbReference type="Pfam" id="PF01019">
    <property type="entry name" value="G_glu_transpept"/>
    <property type="match status" value="1"/>
</dbReference>
<dbReference type="Proteomes" id="UP000669317">
    <property type="component" value="Unassembled WGS sequence"/>
</dbReference>
<dbReference type="EMBL" id="JAGIKT010000131">
    <property type="protein sequence ID" value="MBP0116394.1"/>
    <property type="molecule type" value="Genomic_DNA"/>
</dbReference>
<gene>
    <name evidence="1" type="ORF">JWS04_36145</name>
</gene>
<comment type="caution">
    <text evidence="1">The sequence shown here is derived from an EMBL/GenBank/DDBJ whole genome shotgun (WGS) entry which is preliminary data.</text>
</comment>